<sequence length="92" mass="9809">ILSLFRAACCSIVGDGRSTFFWTDSWIDGRSIMFLALGIFAVVGHGASRSRTVADGLAESAWIQDILGPLNAQGLAEFLRLADSLASVTLHP</sequence>
<dbReference type="InParanoid" id="A0A2K2DJ29"/>
<organism evidence="1">
    <name type="scientific">Brachypodium distachyon</name>
    <name type="common">Purple false brome</name>
    <name type="synonym">Trachynia distachya</name>
    <dbReference type="NCBI Taxonomy" id="15368"/>
    <lineage>
        <taxon>Eukaryota</taxon>
        <taxon>Viridiplantae</taxon>
        <taxon>Streptophyta</taxon>
        <taxon>Embryophyta</taxon>
        <taxon>Tracheophyta</taxon>
        <taxon>Spermatophyta</taxon>
        <taxon>Magnoliopsida</taxon>
        <taxon>Liliopsida</taxon>
        <taxon>Poales</taxon>
        <taxon>Poaceae</taxon>
        <taxon>BOP clade</taxon>
        <taxon>Pooideae</taxon>
        <taxon>Stipodae</taxon>
        <taxon>Brachypodieae</taxon>
        <taxon>Brachypodium</taxon>
    </lineage>
</organism>
<dbReference type="OrthoDB" id="693658at2759"/>
<dbReference type="AlphaFoldDB" id="A0A2K2DJ29"/>
<evidence type="ECO:0000313" key="1">
    <source>
        <dbReference type="EMBL" id="PNT74285.1"/>
    </source>
</evidence>
<dbReference type="EMBL" id="CM000880">
    <property type="protein sequence ID" value="PNT74285.1"/>
    <property type="molecule type" value="Genomic_DNA"/>
</dbReference>
<proteinExistence type="predicted"/>
<evidence type="ECO:0000313" key="3">
    <source>
        <dbReference type="Proteomes" id="UP000008810"/>
    </source>
</evidence>
<dbReference type="Proteomes" id="UP000008810">
    <property type="component" value="Chromosome 1"/>
</dbReference>
<reference evidence="1 2" key="1">
    <citation type="journal article" date="2010" name="Nature">
        <title>Genome sequencing and analysis of the model grass Brachypodium distachyon.</title>
        <authorList>
            <consortium name="International Brachypodium Initiative"/>
        </authorList>
    </citation>
    <scope>NUCLEOTIDE SEQUENCE [LARGE SCALE GENOMIC DNA]</scope>
    <source>
        <strain evidence="1 2">Bd21</strain>
    </source>
</reference>
<dbReference type="EnsemblPlants" id="PNT74285">
    <property type="protein sequence ID" value="PNT74285"/>
    <property type="gene ID" value="BRADI_1g12042v3"/>
</dbReference>
<keyword evidence="3" id="KW-1185">Reference proteome</keyword>
<evidence type="ECO:0000313" key="2">
    <source>
        <dbReference type="EnsemblPlants" id="PNT74285"/>
    </source>
</evidence>
<reference evidence="1" key="2">
    <citation type="submission" date="2017-06" db="EMBL/GenBank/DDBJ databases">
        <title>WGS assembly of Brachypodium distachyon.</title>
        <authorList>
            <consortium name="The International Brachypodium Initiative"/>
            <person name="Lucas S."/>
            <person name="Harmon-Smith M."/>
            <person name="Lail K."/>
            <person name="Tice H."/>
            <person name="Grimwood J."/>
            <person name="Bruce D."/>
            <person name="Barry K."/>
            <person name="Shu S."/>
            <person name="Lindquist E."/>
            <person name="Wang M."/>
            <person name="Pitluck S."/>
            <person name="Vogel J.P."/>
            <person name="Garvin D.F."/>
            <person name="Mockler T.C."/>
            <person name="Schmutz J."/>
            <person name="Rokhsar D."/>
            <person name="Bevan M.W."/>
        </authorList>
    </citation>
    <scope>NUCLEOTIDE SEQUENCE</scope>
    <source>
        <strain evidence="1">Bd21</strain>
    </source>
</reference>
<reference evidence="2" key="3">
    <citation type="submission" date="2018-08" db="UniProtKB">
        <authorList>
            <consortium name="EnsemblPlants"/>
        </authorList>
    </citation>
    <scope>IDENTIFICATION</scope>
    <source>
        <strain evidence="2">cv. Bd21</strain>
    </source>
</reference>
<feature type="non-terminal residue" evidence="1">
    <location>
        <position position="92"/>
    </location>
</feature>
<dbReference type="Gramene" id="PNT74285">
    <property type="protein sequence ID" value="PNT74285"/>
    <property type="gene ID" value="BRADI_1g12042v3"/>
</dbReference>
<evidence type="ECO:0008006" key="4">
    <source>
        <dbReference type="Google" id="ProtNLM"/>
    </source>
</evidence>
<protein>
    <recommendedName>
        <fullName evidence="4">Reverse transcriptase zinc-binding domain-containing protein</fullName>
    </recommendedName>
</protein>
<name>A0A2K2DJ29_BRADI</name>
<feature type="non-terminal residue" evidence="1">
    <location>
        <position position="1"/>
    </location>
</feature>
<gene>
    <name evidence="1" type="ORF">BRADI_1g12042v3</name>
</gene>
<accession>A0A2K2DJ29</accession>